<dbReference type="Ensembl" id="ENSDLAT00005024065.2">
    <property type="protein sequence ID" value="ENSDLAP00005022477.1"/>
    <property type="gene ID" value="ENSDLAG00005010339.2"/>
</dbReference>
<accession>A0A8C4EPW0</accession>
<feature type="domain" description="Transposase Tc1-like" evidence="1">
    <location>
        <begin position="41"/>
        <end position="102"/>
    </location>
</feature>
<dbReference type="GeneTree" id="ENSGT00940000176997"/>
<reference evidence="2" key="1">
    <citation type="submission" date="2025-08" db="UniProtKB">
        <authorList>
            <consortium name="Ensembl"/>
        </authorList>
    </citation>
    <scope>IDENTIFICATION</scope>
</reference>
<reference evidence="2" key="2">
    <citation type="submission" date="2025-09" db="UniProtKB">
        <authorList>
            <consortium name="Ensembl"/>
        </authorList>
    </citation>
    <scope>IDENTIFICATION</scope>
</reference>
<evidence type="ECO:0000259" key="1">
    <source>
        <dbReference type="Pfam" id="PF01498"/>
    </source>
</evidence>
<protein>
    <recommendedName>
        <fullName evidence="1">Transposase Tc1-like domain-containing protein</fullName>
    </recommendedName>
</protein>
<name>A0A8C4EPW0_DICLA</name>
<dbReference type="Pfam" id="PF01498">
    <property type="entry name" value="HTH_Tnp_Tc3_2"/>
    <property type="match status" value="1"/>
</dbReference>
<dbReference type="GO" id="GO:0003677">
    <property type="term" value="F:DNA binding"/>
    <property type="evidence" value="ECO:0007669"/>
    <property type="project" value="InterPro"/>
</dbReference>
<dbReference type="GO" id="GO:0015074">
    <property type="term" value="P:DNA integration"/>
    <property type="evidence" value="ECO:0007669"/>
    <property type="project" value="InterPro"/>
</dbReference>
<keyword evidence="3" id="KW-1185">Reference proteome</keyword>
<dbReference type="AlphaFoldDB" id="A0A8C4EPW0"/>
<dbReference type="InterPro" id="IPR002492">
    <property type="entry name" value="Transposase_Tc1-like"/>
</dbReference>
<evidence type="ECO:0000313" key="2">
    <source>
        <dbReference type="Ensembl" id="ENSDLAP00005022477.1"/>
    </source>
</evidence>
<evidence type="ECO:0000313" key="3">
    <source>
        <dbReference type="Proteomes" id="UP000694389"/>
    </source>
</evidence>
<organism evidence="2 3">
    <name type="scientific">Dicentrarchus labrax</name>
    <name type="common">European seabass</name>
    <name type="synonym">Morone labrax</name>
    <dbReference type="NCBI Taxonomy" id="13489"/>
    <lineage>
        <taxon>Eukaryota</taxon>
        <taxon>Metazoa</taxon>
        <taxon>Chordata</taxon>
        <taxon>Craniata</taxon>
        <taxon>Vertebrata</taxon>
        <taxon>Euteleostomi</taxon>
        <taxon>Actinopterygii</taxon>
        <taxon>Neopterygii</taxon>
        <taxon>Teleostei</taxon>
        <taxon>Neoteleostei</taxon>
        <taxon>Acanthomorphata</taxon>
        <taxon>Eupercaria</taxon>
        <taxon>Moronidae</taxon>
        <taxon>Dicentrarchus</taxon>
    </lineage>
</organism>
<dbReference type="GO" id="GO:0006313">
    <property type="term" value="P:DNA transposition"/>
    <property type="evidence" value="ECO:0007669"/>
    <property type="project" value="InterPro"/>
</dbReference>
<dbReference type="Proteomes" id="UP000694389">
    <property type="component" value="Unassembled WGS sequence"/>
</dbReference>
<proteinExistence type="predicted"/>
<sequence>MARKRQLTMEERQTMITLPNIGLTYREIGKKVNVSVINSFRDRRLTGEQLQAQLNSGRNKQVSVSTVKRRLRAAGLTGRVAARKQLLRCQNKNKRLAWAMKHPQWTTEDWKKVL</sequence>